<dbReference type="Proteomes" id="UP000008467">
    <property type="component" value="Chromosome"/>
</dbReference>
<organism evidence="1 2">
    <name type="scientific">Cellulosilyticum lentocellum (strain ATCC 49066 / DSM 5427 / NCIMB 11756 / RHM5)</name>
    <name type="common">Clostridium lentocellum</name>
    <dbReference type="NCBI Taxonomy" id="642492"/>
    <lineage>
        <taxon>Bacteria</taxon>
        <taxon>Bacillati</taxon>
        <taxon>Bacillota</taxon>
        <taxon>Clostridia</taxon>
        <taxon>Lachnospirales</taxon>
        <taxon>Cellulosilyticaceae</taxon>
        <taxon>Cellulosilyticum</taxon>
    </lineage>
</organism>
<dbReference type="AlphaFoldDB" id="F2JL87"/>
<sequence>MSRIEQEKRVVTAMIGVYCRKKHKSRTLCPDCEALNAYARKRLSCCKYGENKSFCSACKTHCYAPQHKDKIKEVMRFSGPWMLLYHPIMAIKHLLTTH</sequence>
<keyword evidence="2" id="KW-1185">Reference proteome</keyword>
<accession>F2JL87</accession>
<evidence type="ECO:0000313" key="2">
    <source>
        <dbReference type="Proteomes" id="UP000008467"/>
    </source>
</evidence>
<dbReference type="InterPro" id="IPR020483">
    <property type="entry name" value="Uncharacterised_YgbA"/>
</dbReference>
<protein>
    <submittedName>
        <fullName evidence="1">Uncharacterized protein family YgbA</fullName>
    </submittedName>
</protein>
<gene>
    <name evidence="1" type="ordered locus">Clole_4054</name>
</gene>
<dbReference type="STRING" id="642492.Clole_4054"/>
<dbReference type="KEGG" id="cle:Clole_4054"/>
<dbReference type="EMBL" id="CP002582">
    <property type="protein sequence ID" value="ADZ85732.1"/>
    <property type="molecule type" value="Genomic_DNA"/>
</dbReference>
<dbReference type="eggNOG" id="ENOG5032ZJK">
    <property type="taxonomic scope" value="Bacteria"/>
</dbReference>
<dbReference type="HOGENOM" id="CLU_138593_0_0_9"/>
<reference evidence="1 2" key="1">
    <citation type="journal article" date="2011" name="J. Bacteriol.">
        <title>Complete genome sequence of the cellulose-degrading bacterium Cellulosilyticum lentocellum.</title>
        <authorList>
            <consortium name="US DOE Joint Genome Institute"/>
            <person name="Miller D.A."/>
            <person name="Suen G."/>
            <person name="Bruce D."/>
            <person name="Copeland A."/>
            <person name="Cheng J.F."/>
            <person name="Detter C."/>
            <person name="Goodwin L.A."/>
            <person name="Han C.S."/>
            <person name="Hauser L.J."/>
            <person name="Land M.L."/>
            <person name="Lapidus A."/>
            <person name="Lucas S."/>
            <person name="Meincke L."/>
            <person name="Pitluck S."/>
            <person name="Tapia R."/>
            <person name="Teshima H."/>
            <person name="Woyke T."/>
            <person name="Fox B.G."/>
            <person name="Angert E.R."/>
            <person name="Currie C.R."/>
        </authorList>
    </citation>
    <scope>NUCLEOTIDE SEQUENCE [LARGE SCALE GENOMIC DNA]</scope>
    <source>
        <strain evidence="2">ATCC 49066 / DSM 5427 / NCIMB 11756 / RHM5</strain>
    </source>
</reference>
<name>F2JL87_CELLD</name>
<dbReference type="NCBIfam" id="NF007714">
    <property type="entry name" value="PRK10410.1-2"/>
    <property type="match status" value="1"/>
</dbReference>
<evidence type="ECO:0000313" key="1">
    <source>
        <dbReference type="EMBL" id="ADZ85732.1"/>
    </source>
</evidence>
<dbReference type="RefSeq" id="WP_013659004.1">
    <property type="nucleotide sequence ID" value="NC_015275.1"/>
</dbReference>
<dbReference type="Pfam" id="PF11756">
    <property type="entry name" value="YgbA_NO"/>
    <property type="match status" value="1"/>
</dbReference>
<proteinExistence type="predicted"/>